<evidence type="ECO:0000313" key="1">
    <source>
        <dbReference type="EMBL" id="KAG8007819.1"/>
    </source>
</evidence>
<name>A0ACB7F0V4_NIBAL</name>
<gene>
    <name evidence="1" type="ORF">GBF38_013514</name>
</gene>
<dbReference type="Proteomes" id="UP000805704">
    <property type="component" value="Chromosome 2"/>
</dbReference>
<organism evidence="1 2">
    <name type="scientific">Nibea albiflora</name>
    <name type="common">Yellow drum</name>
    <name type="synonym">Corvina albiflora</name>
    <dbReference type="NCBI Taxonomy" id="240163"/>
    <lineage>
        <taxon>Eukaryota</taxon>
        <taxon>Metazoa</taxon>
        <taxon>Chordata</taxon>
        <taxon>Craniata</taxon>
        <taxon>Vertebrata</taxon>
        <taxon>Euteleostomi</taxon>
        <taxon>Actinopterygii</taxon>
        <taxon>Neopterygii</taxon>
        <taxon>Teleostei</taxon>
        <taxon>Neoteleostei</taxon>
        <taxon>Acanthomorphata</taxon>
        <taxon>Eupercaria</taxon>
        <taxon>Sciaenidae</taxon>
        <taxon>Nibea</taxon>
    </lineage>
</organism>
<dbReference type="EMBL" id="CM024790">
    <property type="protein sequence ID" value="KAG8007819.1"/>
    <property type="molecule type" value="Genomic_DNA"/>
</dbReference>
<feature type="non-terminal residue" evidence="1">
    <location>
        <position position="1"/>
    </location>
</feature>
<proteinExistence type="predicted"/>
<protein>
    <submittedName>
        <fullName evidence="1">Uncharacterized protein</fullName>
    </submittedName>
</protein>
<reference evidence="1" key="1">
    <citation type="submission" date="2020-04" db="EMBL/GenBank/DDBJ databases">
        <title>A chromosome-scale assembly and high-density genetic map of the yellow drum (Nibea albiflora) genome.</title>
        <authorList>
            <person name="Xu D."/>
            <person name="Zhang W."/>
            <person name="Chen R."/>
            <person name="Tan P."/>
            <person name="Wang L."/>
            <person name="Song H."/>
            <person name="Tian L."/>
            <person name="Zhu Q."/>
            <person name="Wang B."/>
        </authorList>
    </citation>
    <scope>NUCLEOTIDE SEQUENCE</scope>
    <source>
        <strain evidence="1">ZJHYS-2018</strain>
    </source>
</reference>
<sequence length="54" mass="5670">SHRLNNPTLDPSPDPAVLIGPGLSGSRALIGGMAEQQAAGWTVRPSTHRGHMEQ</sequence>
<comment type="caution">
    <text evidence="1">The sequence shown here is derived from an EMBL/GenBank/DDBJ whole genome shotgun (WGS) entry which is preliminary data.</text>
</comment>
<keyword evidence="2" id="KW-1185">Reference proteome</keyword>
<evidence type="ECO:0000313" key="2">
    <source>
        <dbReference type="Proteomes" id="UP000805704"/>
    </source>
</evidence>
<accession>A0ACB7F0V4</accession>